<evidence type="ECO:0000313" key="2">
    <source>
        <dbReference type="Proteomes" id="UP000639772"/>
    </source>
</evidence>
<comment type="caution">
    <text evidence="1">The sequence shown here is derived from an EMBL/GenBank/DDBJ whole genome shotgun (WGS) entry which is preliminary data.</text>
</comment>
<gene>
    <name evidence="1" type="ORF">HPP92_011263</name>
</gene>
<evidence type="ECO:0000313" key="1">
    <source>
        <dbReference type="EMBL" id="KAG0483179.1"/>
    </source>
</evidence>
<accession>A0A835R6P9</accession>
<dbReference type="AlphaFoldDB" id="A0A835R6P9"/>
<reference evidence="1 2" key="1">
    <citation type="journal article" date="2020" name="Nat. Food">
        <title>A phased Vanilla planifolia genome enables genetic improvement of flavour and production.</title>
        <authorList>
            <person name="Hasing T."/>
            <person name="Tang H."/>
            <person name="Brym M."/>
            <person name="Khazi F."/>
            <person name="Huang T."/>
            <person name="Chambers A.H."/>
        </authorList>
    </citation>
    <scope>NUCLEOTIDE SEQUENCE [LARGE SCALE GENOMIC DNA]</scope>
    <source>
        <tissue evidence="1">Leaf</tissue>
    </source>
</reference>
<organism evidence="1 2">
    <name type="scientific">Vanilla planifolia</name>
    <name type="common">Vanilla</name>
    <dbReference type="NCBI Taxonomy" id="51239"/>
    <lineage>
        <taxon>Eukaryota</taxon>
        <taxon>Viridiplantae</taxon>
        <taxon>Streptophyta</taxon>
        <taxon>Embryophyta</taxon>
        <taxon>Tracheophyta</taxon>
        <taxon>Spermatophyta</taxon>
        <taxon>Magnoliopsida</taxon>
        <taxon>Liliopsida</taxon>
        <taxon>Asparagales</taxon>
        <taxon>Orchidaceae</taxon>
        <taxon>Vanilloideae</taxon>
        <taxon>Vanilleae</taxon>
        <taxon>Vanilla</taxon>
    </lineage>
</organism>
<name>A0A835R6P9_VANPL</name>
<proteinExistence type="predicted"/>
<sequence length="114" mass="13702">MANDMTRRKDITKESTTLIAIGINAMEPIVRLRQANRKQRLPCRYHDSFVNLPWKKKIHDRKKDRFPIVPLISSHLPFKKRISQTNLPFKKRPYCRIEFFQCSKKYIRGYRIGL</sequence>
<protein>
    <submittedName>
        <fullName evidence="1">Uncharacterized protein</fullName>
    </submittedName>
</protein>
<dbReference type="EMBL" id="JADCNM010000005">
    <property type="protein sequence ID" value="KAG0483179.1"/>
    <property type="molecule type" value="Genomic_DNA"/>
</dbReference>
<dbReference type="Proteomes" id="UP000639772">
    <property type="component" value="Unassembled WGS sequence"/>
</dbReference>